<dbReference type="Proteomes" id="UP000494206">
    <property type="component" value="Unassembled WGS sequence"/>
</dbReference>
<accession>A0A8S1F0M9</accession>
<dbReference type="EMBL" id="CADEPM010000006">
    <property type="protein sequence ID" value="CAB3407513.1"/>
    <property type="molecule type" value="Genomic_DNA"/>
</dbReference>
<organism evidence="1 2">
    <name type="scientific">Caenorhabditis bovis</name>
    <dbReference type="NCBI Taxonomy" id="2654633"/>
    <lineage>
        <taxon>Eukaryota</taxon>
        <taxon>Metazoa</taxon>
        <taxon>Ecdysozoa</taxon>
        <taxon>Nematoda</taxon>
        <taxon>Chromadorea</taxon>
        <taxon>Rhabditida</taxon>
        <taxon>Rhabditina</taxon>
        <taxon>Rhabditomorpha</taxon>
        <taxon>Rhabditoidea</taxon>
        <taxon>Rhabditidae</taxon>
        <taxon>Peloderinae</taxon>
        <taxon>Caenorhabditis</taxon>
    </lineage>
</organism>
<comment type="caution">
    <text evidence="1">The sequence shown here is derived from an EMBL/GenBank/DDBJ whole genome shotgun (WGS) entry which is preliminary data.</text>
</comment>
<protein>
    <submittedName>
        <fullName evidence="1">Uncharacterized protein</fullName>
    </submittedName>
</protein>
<name>A0A8S1F0M9_9PELO</name>
<dbReference type="AlphaFoldDB" id="A0A8S1F0M9"/>
<evidence type="ECO:0000313" key="1">
    <source>
        <dbReference type="EMBL" id="CAB3407513.1"/>
    </source>
</evidence>
<evidence type="ECO:0000313" key="2">
    <source>
        <dbReference type="Proteomes" id="UP000494206"/>
    </source>
</evidence>
<gene>
    <name evidence="1" type="ORF">CBOVIS_LOCUS9433</name>
</gene>
<proteinExistence type="predicted"/>
<reference evidence="1 2" key="1">
    <citation type="submission" date="2020-04" db="EMBL/GenBank/DDBJ databases">
        <authorList>
            <person name="Laetsch R D."/>
            <person name="Stevens L."/>
            <person name="Kumar S."/>
            <person name="Blaxter L. M."/>
        </authorList>
    </citation>
    <scope>NUCLEOTIDE SEQUENCE [LARGE SCALE GENOMIC DNA]</scope>
</reference>
<keyword evidence="2" id="KW-1185">Reference proteome</keyword>
<sequence>MNNNNNNNIHFTQEDHVYLYYKGNDIPQTRCNNNNELGHNSFFECALESICHDPCVPPVLTEEKQKRRMKIGHLESLRESSRRFKQKQKRLEKETAVVNKSLRDRLDIIDGVIMPYCYILKMHKKSLEAIQIIRDKFTALEEDLADSQKLVDDLLTVRQQINERDIRALKSKTRHFKFLANLKSEIASADFEALKSSIVTKINPHVSRTNQRIRILEDLLECVRLNEVVQKPCGFSSC</sequence>